<name>A0ABS8SZ80_DATST</name>
<evidence type="ECO:0000256" key="1">
    <source>
        <dbReference type="SAM" id="MobiDB-lite"/>
    </source>
</evidence>
<dbReference type="EMBL" id="JACEIK010000936">
    <property type="protein sequence ID" value="MCD7464071.1"/>
    <property type="molecule type" value="Genomic_DNA"/>
</dbReference>
<organism evidence="2 3">
    <name type="scientific">Datura stramonium</name>
    <name type="common">Jimsonweed</name>
    <name type="synonym">Common thornapple</name>
    <dbReference type="NCBI Taxonomy" id="4076"/>
    <lineage>
        <taxon>Eukaryota</taxon>
        <taxon>Viridiplantae</taxon>
        <taxon>Streptophyta</taxon>
        <taxon>Embryophyta</taxon>
        <taxon>Tracheophyta</taxon>
        <taxon>Spermatophyta</taxon>
        <taxon>Magnoliopsida</taxon>
        <taxon>eudicotyledons</taxon>
        <taxon>Gunneridae</taxon>
        <taxon>Pentapetalae</taxon>
        <taxon>asterids</taxon>
        <taxon>lamiids</taxon>
        <taxon>Solanales</taxon>
        <taxon>Solanaceae</taxon>
        <taxon>Solanoideae</taxon>
        <taxon>Datureae</taxon>
        <taxon>Datura</taxon>
    </lineage>
</organism>
<sequence length="61" mass="6671">QPSSGSAATLYLPLLRSSPTSELTPVKRTPSATDPRLSSSSILFRRRPPLPKVWSISFHHG</sequence>
<evidence type="ECO:0000313" key="2">
    <source>
        <dbReference type="EMBL" id="MCD7464071.1"/>
    </source>
</evidence>
<gene>
    <name evidence="2" type="ORF">HAX54_052010</name>
</gene>
<evidence type="ECO:0000313" key="3">
    <source>
        <dbReference type="Proteomes" id="UP000823775"/>
    </source>
</evidence>
<feature type="region of interest" description="Disordered" evidence="1">
    <location>
        <begin position="21"/>
        <end position="42"/>
    </location>
</feature>
<accession>A0ABS8SZ80</accession>
<reference evidence="2 3" key="1">
    <citation type="journal article" date="2021" name="BMC Genomics">
        <title>Datura genome reveals duplications of psychoactive alkaloid biosynthetic genes and high mutation rate following tissue culture.</title>
        <authorList>
            <person name="Rajewski A."/>
            <person name="Carter-House D."/>
            <person name="Stajich J."/>
            <person name="Litt A."/>
        </authorList>
    </citation>
    <scope>NUCLEOTIDE SEQUENCE [LARGE SCALE GENOMIC DNA]</scope>
    <source>
        <strain evidence="2">AR-01</strain>
    </source>
</reference>
<dbReference type="Proteomes" id="UP000823775">
    <property type="component" value="Unassembled WGS sequence"/>
</dbReference>
<protein>
    <submittedName>
        <fullName evidence="2">Uncharacterized protein</fullName>
    </submittedName>
</protein>
<feature type="non-terminal residue" evidence="2">
    <location>
        <position position="1"/>
    </location>
</feature>
<comment type="caution">
    <text evidence="2">The sequence shown here is derived from an EMBL/GenBank/DDBJ whole genome shotgun (WGS) entry which is preliminary data.</text>
</comment>
<keyword evidence="3" id="KW-1185">Reference proteome</keyword>
<proteinExistence type="predicted"/>